<reference evidence="1" key="1">
    <citation type="submission" date="2022-07" db="EMBL/GenBank/DDBJ databases">
        <title>Genome Sequence of Phlebia brevispora.</title>
        <authorList>
            <person name="Buettner E."/>
        </authorList>
    </citation>
    <scope>NUCLEOTIDE SEQUENCE</scope>
    <source>
        <strain evidence="1">MPL23</strain>
    </source>
</reference>
<evidence type="ECO:0000313" key="1">
    <source>
        <dbReference type="EMBL" id="KAJ3551523.1"/>
    </source>
</evidence>
<proteinExistence type="predicted"/>
<dbReference type="Proteomes" id="UP001148662">
    <property type="component" value="Unassembled WGS sequence"/>
</dbReference>
<accession>A0ACC1T221</accession>
<evidence type="ECO:0000313" key="2">
    <source>
        <dbReference type="Proteomes" id="UP001148662"/>
    </source>
</evidence>
<gene>
    <name evidence="1" type="ORF">NM688_g4655</name>
</gene>
<keyword evidence="2" id="KW-1185">Reference proteome</keyword>
<protein>
    <submittedName>
        <fullName evidence="1">Uncharacterized protein</fullName>
    </submittedName>
</protein>
<organism evidence="1 2">
    <name type="scientific">Phlebia brevispora</name>
    <dbReference type="NCBI Taxonomy" id="194682"/>
    <lineage>
        <taxon>Eukaryota</taxon>
        <taxon>Fungi</taxon>
        <taxon>Dikarya</taxon>
        <taxon>Basidiomycota</taxon>
        <taxon>Agaricomycotina</taxon>
        <taxon>Agaricomycetes</taxon>
        <taxon>Polyporales</taxon>
        <taxon>Meruliaceae</taxon>
        <taxon>Phlebia</taxon>
    </lineage>
</organism>
<comment type="caution">
    <text evidence="1">The sequence shown here is derived from an EMBL/GenBank/DDBJ whole genome shotgun (WGS) entry which is preliminary data.</text>
</comment>
<sequence length="152" mass="17451">MDTFRRTRESVSRHKKLTHHPSSHFPSDHQSALMLRDAVATADLVPLLRISRPDDVEAQSFNQNPLSMCTLGVDRVTLTAKRLEIMHQHRTPSPCAATVGYLWKWGARPRSDGEAFADSDFADSSLELEYEADRAFFDKFALERHRSPRDQW</sequence>
<name>A0ACC1T221_9APHY</name>
<dbReference type="EMBL" id="JANHOG010000790">
    <property type="protein sequence ID" value="KAJ3551523.1"/>
    <property type="molecule type" value="Genomic_DNA"/>
</dbReference>